<comment type="caution">
    <text evidence="2">The sequence shown here is derived from an EMBL/GenBank/DDBJ whole genome shotgun (WGS) entry which is preliminary data.</text>
</comment>
<evidence type="ECO:0000313" key="3">
    <source>
        <dbReference type="Proteomes" id="UP001642900"/>
    </source>
</evidence>
<dbReference type="Pfam" id="PF00561">
    <property type="entry name" value="Abhydrolase_1"/>
    <property type="match status" value="1"/>
</dbReference>
<dbReference type="RefSeq" id="WP_165027747.1">
    <property type="nucleotide sequence ID" value="NZ_JAAKZF010000012.1"/>
</dbReference>
<feature type="domain" description="AB hydrolase-1" evidence="1">
    <location>
        <begin position="26"/>
        <end position="270"/>
    </location>
</feature>
<dbReference type="EMBL" id="JAAKZF010000012">
    <property type="protein sequence ID" value="NGO51844.1"/>
    <property type="molecule type" value="Genomic_DNA"/>
</dbReference>
<name>A0A6G4WB78_9HYPH</name>
<organism evidence="2 3">
    <name type="scientific">Allomesorhizobium camelthorni</name>
    <dbReference type="NCBI Taxonomy" id="475069"/>
    <lineage>
        <taxon>Bacteria</taxon>
        <taxon>Pseudomonadati</taxon>
        <taxon>Pseudomonadota</taxon>
        <taxon>Alphaproteobacteria</taxon>
        <taxon>Hyphomicrobiales</taxon>
        <taxon>Phyllobacteriaceae</taxon>
        <taxon>Allomesorhizobium</taxon>
    </lineage>
</organism>
<reference evidence="2 3" key="1">
    <citation type="submission" date="2020-02" db="EMBL/GenBank/DDBJ databases">
        <title>Genome sequence of strain CCNWXJ40-4.</title>
        <authorList>
            <person name="Gao J."/>
            <person name="Sun J."/>
        </authorList>
    </citation>
    <scope>NUCLEOTIDE SEQUENCE [LARGE SCALE GENOMIC DNA]</scope>
    <source>
        <strain evidence="2 3">CCNWXJ 40-4</strain>
    </source>
</reference>
<dbReference type="PRINTS" id="PR00111">
    <property type="entry name" value="ABHYDROLASE"/>
</dbReference>
<evidence type="ECO:0000313" key="2">
    <source>
        <dbReference type="EMBL" id="NGO51844.1"/>
    </source>
</evidence>
<dbReference type="PANTHER" id="PTHR43433">
    <property type="entry name" value="HYDROLASE, ALPHA/BETA FOLD FAMILY PROTEIN"/>
    <property type="match status" value="1"/>
</dbReference>
<evidence type="ECO:0000259" key="1">
    <source>
        <dbReference type="Pfam" id="PF00561"/>
    </source>
</evidence>
<proteinExistence type="predicted"/>
<keyword evidence="2" id="KW-0378">Hydrolase</keyword>
<sequence length="285" mass="29516">MQDAQITLGDGRTLAYTDIGDAAGSPVLFFHGAPLSRLHLAYLEEQFLAQGIRVLSPDRPGYGKSSPLPGRRLADWPADVEALANALAIDRFMVAGHSSGGPYAVACAALLPGRVSALIALAGVTDMGWGGAWAGFSEMESHVMRMPDEAAAIAWCAEKFGADGSGFHSASDFEFAEPDNALFADDLAGPAIGAAAAEAFRQGVAGYAQDAFVQGRAWTFDVGAIASPAHIVHGGIDAAVPLAHSRHTAQLVAGSSLRVLPGHGHMTILSELPTMASELSRGRTA</sequence>
<protein>
    <submittedName>
        <fullName evidence="2">Alpha/beta hydrolase</fullName>
    </submittedName>
</protein>
<dbReference type="InterPro" id="IPR029058">
    <property type="entry name" value="AB_hydrolase_fold"/>
</dbReference>
<dbReference type="GO" id="GO:0016787">
    <property type="term" value="F:hydrolase activity"/>
    <property type="evidence" value="ECO:0007669"/>
    <property type="project" value="UniProtKB-KW"/>
</dbReference>
<dbReference type="PANTHER" id="PTHR43433:SF10">
    <property type="entry name" value="AB HYDROLASE-1 DOMAIN-CONTAINING PROTEIN"/>
    <property type="match status" value="1"/>
</dbReference>
<keyword evidence="3" id="KW-1185">Reference proteome</keyword>
<dbReference type="Gene3D" id="3.40.50.1820">
    <property type="entry name" value="alpha/beta hydrolase"/>
    <property type="match status" value="1"/>
</dbReference>
<dbReference type="Proteomes" id="UP001642900">
    <property type="component" value="Unassembled WGS sequence"/>
</dbReference>
<gene>
    <name evidence="2" type="ORF">G6N73_11730</name>
</gene>
<dbReference type="SUPFAM" id="SSF53474">
    <property type="entry name" value="alpha/beta-Hydrolases"/>
    <property type="match status" value="1"/>
</dbReference>
<accession>A0A6G4WB78</accession>
<dbReference type="AlphaFoldDB" id="A0A6G4WB78"/>
<dbReference type="InterPro" id="IPR050471">
    <property type="entry name" value="AB_hydrolase"/>
</dbReference>
<dbReference type="InterPro" id="IPR000073">
    <property type="entry name" value="AB_hydrolase_1"/>
</dbReference>